<organism evidence="6 7">
    <name type="scientific">Hymenobacter monticola</name>
    <dbReference type="NCBI Taxonomy" id="1705399"/>
    <lineage>
        <taxon>Bacteria</taxon>
        <taxon>Pseudomonadati</taxon>
        <taxon>Bacteroidota</taxon>
        <taxon>Cytophagia</taxon>
        <taxon>Cytophagales</taxon>
        <taxon>Hymenobacteraceae</taxon>
        <taxon>Hymenobacter</taxon>
    </lineage>
</organism>
<dbReference type="EMBL" id="CP094534">
    <property type="protein sequence ID" value="UOE33014.1"/>
    <property type="molecule type" value="Genomic_DNA"/>
</dbReference>
<feature type="transmembrane region" description="Helical" evidence="2">
    <location>
        <begin position="348"/>
        <end position="369"/>
    </location>
</feature>
<evidence type="ECO:0008006" key="8">
    <source>
        <dbReference type="Google" id="ProtNLM"/>
    </source>
</evidence>
<evidence type="ECO:0000259" key="5">
    <source>
        <dbReference type="Pfam" id="PF07696"/>
    </source>
</evidence>
<evidence type="ECO:0000256" key="3">
    <source>
        <dbReference type="SAM" id="SignalP"/>
    </source>
</evidence>
<proteinExistence type="predicted"/>
<feature type="transmembrane region" description="Helical" evidence="2">
    <location>
        <begin position="251"/>
        <end position="272"/>
    </location>
</feature>
<name>A0ABY4B2I6_9BACT</name>
<evidence type="ECO:0000259" key="4">
    <source>
        <dbReference type="Pfam" id="PF07695"/>
    </source>
</evidence>
<dbReference type="Pfam" id="PF07696">
    <property type="entry name" value="7TMR-DISMED2"/>
    <property type="match status" value="1"/>
</dbReference>
<sequence length="623" mass="69736">MTKTFTLLFLLLASVLRGAAQPGPGRPVAELGRVGVLPDRNYTWDQIRTDTALVFAPADSLRSAQARRYWLRLAVRNPSRYATAGQLTVLPNLDNTYYYFDEDARAWRTRRVGQAVPTDSQRVKGALLLPLPGQATTCYVLLRLGPGAAMPPAVRLRVRLVPAAEVRQTDTFYRTAWAVSLAALLLLLLTNLPTYLRFRDRSTLYYLCSQVGAALYVTAFRGYFRVLFPGPVFSQRVLPDGVSLSYTLNNVAMHLSVALMLLGFGQLTRAYLLTRTRLPRLDAALRYGLRGYFVFAGAVAVVNLSGFYLNQFTLLYENLWVLALFGLLLVIGMTAFHHRLPLARPYLLANVLPLTFILLMAGYNVVIGFTNRGDLLLPDLAILSHALGFSAAISIRFQALQQTLLSSEREAAALALDIERQELRHREIVLKNSHIQTALLALQQRQQAQAAHTQQLSADHHQQQTANHDLRQQLEANQRELASTTLYVQQKNALLAELKQQIQELNAQRPGQQNELAGIKSILQSSLHLDEDWVRFKLHFEQVHPRFFEELQAKYPALTSNEQRLYCYFHIHLATKEIAALLNIDPASVRRAKTRLFKKIAAADLAAGRTPAAAPPDGPAADE</sequence>
<reference evidence="6 7" key="1">
    <citation type="submission" date="2022-03" db="EMBL/GenBank/DDBJ databases">
        <title>Hymenobactersp. isolated from the air.</title>
        <authorList>
            <person name="Won M."/>
            <person name="Kwon S.-W."/>
        </authorList>
    </citation>
    <scope>NUCLEOTIDE SEQUENCE [LARGE SCALE GENOMIC DNA]</scope>
    <source>
        <strain evidence="6 7">KACC 22596</strain>
    </source>
</reference>
<accession>A0ABY4B2I6</accession>
<dbReference type="Pfam" id="PF07695">
    <property type="entry name" value="7TMR-DISM_7TM"/>
    <property type="match status" value="1"/>
</dbReference>
<feature type="signal peptide" evidence="3">
    <location>
        <begin position="1"/>
        <end position="19"/>
    </location>
</feature>
<feature type="coiled-coil region" evidence="1">
    <location>
        <begin position="488"/>
        <end position="515"/>
    </location>
</feature>
<feature type="transmembrane region" description="Helical" evidence="2">
    <location>
        <begin position="204"/>
        <end position="224"/>
    </location>
</feature>
<dbReference type="Proteomes" id="UP000831390">
    <property type="component" value="Chromosome"/>
</dbReference>
<evidence type="ECO:0000256" key="1">
    <source>
        <dbReference type="SAM" id="Coils"/>
    </source>
</evidence>
<dbReference type="InterPro" id="IPR011623">
    <property type="entry name" value="7TMR_DISM_rcpt_extracell_dom1"/>
</dbReference>
<keyword evidence="3" id="KW-0732">Signal</keyword>
<feature type="transmembrane region" description="Helical" evidence="2">
    <location>
        <begin position="292"/>
        <end position="309"/>
    </location>
</feature>
<keyword evidence="2" id="KW-0812">Transmembrane</keyword>
<keyword evidence="1" id="KW-0175">Coiled coil</keyword>
<keyword evidence="2" id="KW-0472">Membrane</keyword>
<dbReference type="InterPro" id="IPR011622">
    <property type="entry name" value="7TMR_DISM_rcpt_extracell_dom2"/>
</dbReference>
<evidence type="ECO:0000313" key="7">
    <source>
        <dbReference type="Proteomes" id="UP000831390"/>
    </source>
</evidence>
<evidence type="ECO:0000256" key="2">
    <source>
        <dbReference type="SAM" id="Phobius"/>
    </source>
</evidence>
<evidence type="ECO:0000313" key="6">
    <source>
        <dbReference type="EMBL" id="UOE33014.1"/>
    </source>
</evidence>
<feature type="domain" description="7TM-DISM receptor extracellular" evidence="4">
    <location>
        <begin position="176"/>
        <end position="394"/>
    </location>
</feature>
<dbReference type="InterPro" id="IPR016032">
    <property type="entry name" value="Sig_transdc_resp-reg_C-effctor"/>
</dbReference>
<keyword evidence="7" id="KW-1185">Reference proteome</keyword>
<gene>
    <name evidence="6" type="ORF">MTP16_18015</name>
</gene>
<keyword evidence="2" id="KW-1133">Transmembrane helix</keyword>
<feature type="chain" id="PRO_5047075681" description="7TM-DISM receptor extracellular domain-containing protein" evidence="3">
    <location>
        <begin position="20"/>
        <end position="623"/>
    </location>
</feature>
<protein>
    <recommendedName>
        <fullName evidence="8">7TM-DISM receptor extracellular domain-containing protein</fullName>
    </recommendedName>
</protein>
<feature type="transmembrane region" description="Helical" evidence="2">
    <location>
        <begin position="315"/>
        <end position="336"/>
    </location>
</feature>
<feature type="transmembrane region" description="Helical" evidence="2">
    <location>
        <begin position="172"/>
        <end position="192"/>
    </location>
</feature>
<dbReference type="SUPFAM" id="SSF46894">
    <property type="entry name" value="C-terminal effector domain of the bipartite response regulators"/>
    <property type="match status" value="1"/>
</dbReference>
<dbReference type="RefSeq" id="WP_243512546.1">
    <property type="nucleotide sequence ID" value="NZ_CP094534.1"/>
</dbReference>
<feature type="domain" description="7TM-DISM receptor extracellular" evidence="5">
    <location>
        <begin position="38"/>
        <end position="142"/>
    </location>
</feature>